<evidence type="ECO:0000313" key="1">
    <source>
        <dbReference type="EMBL" id="KAL3865777.1"/>
    </source>
</evidence>
<comment type="caution">
    <text evidence="1">The sequence shown here is derived from an EMBL/GenBank/DDBJ whole genome shotgun (WGS) entry which is preliminary data.</text>
</comment>
<reference evidence="1 2" key="1">
    <citation type="submission" date="2024-11" db="EMBL/GenBank/DDBJ databases">
        <title>Chromosome-level genome assembly of the freshwater bivalve Anodonta woodiana.</title>
        <authorList>
            <person name="Chen X."/>
        </authorList>
    </citation>
    <scope>NUCLEOTIDE SEQUENCE [LARGE SCALE GENOMIC DNA]</scope>
    <source>
        <strain evidence="1">MN2024</strain>
        <tissue evidence="1">Gills</tissue>
    </source>
</reference>
<feature type="non-terminal residue" evidence="1">
    <location>
        <position position="1"/>
    </location>
</feature>
<evidence type="ECO:0000313" key="2">
    <source>
        <dbReference type="Proteomes" id="UP001634394"/>
    </source>
</evidence>
<keyword evidence="2" id="KW-1185">Reference proteome</keyword>
<dbReference type="AlphaFoldDB" id="A0ABD3VZ71"/>
<gene>
    <name evidence="1" type="ORF">ACJMK2_043132</name>
</gene>
<proteinExistence type="predicted"/>
<organism evidence="1 2">
    <name type="scientific">Sinanodonta woodiana</name>
    <name type="common">Chinese pond mussel</name>
    <name type="synonym">Anodonta woodiana</name>
    <dbReference type="NCBI Taxonomy" id="1069815"/>
    <lineage>
        <taxon>Eukaryota</taxon>
        <taxon>Metazoa</taxon>
        <taxon>Spiralia</taxon>
        <taxon>Lophotrochozoa</taxon>
        <taxon>Mollusca</taxon>
        <taxon>Bivalvia</taxon>
        <taxon>Autobranchia</taxon>
        <taxon>Heteroconchia</taxon>
        <taxon>Palaeoheterodonta</taxon>
        <taxon>Unionida</taxon>
        <taxon>Unionoidea</taxon>
        <taxon>Unionidae</taxon>
        <taxon>Unioninae</taxon>
        <taxon>Sinanodonta</taxon>
    </lineage>
</organism>
<dbReference type="Proteomes" id="UP001634394">
    <property type="component" value="Unassembled WGS sequence"/>
</dbReference>
<protein>
    <submittedName>
        <fullName evidence="1">Uncharacterized protein</fullName>
    </submittedName>
</protein>
<name>A0ABD3VZ71_SINWO</name>
<feature type="non-terminal residue" evidence="1">
    <location>
        <position position="68"/>
    </location>
</feature>
<dbReference type="EMBL" id="JBJQND010000009">
    <property type="protein sequence ID" value="KAL3865777.1"/>
    <property type="molecule type" value="Genomic_DNA"/>
</dbReference>
<accession>A0ABD3VZ71</accession>
<sequence length="68" mass="7957">EIALLVDLEPMFQWIRDYPPKSTTAECSCRSRLLSRPRHNVPVDTRWPAYLTSAKCFSRHEIARLVDL</sequence>